<dbReference type="EMBL" id="JBGNUJ010000007">
    <property type="protein sequence ID" value="KAL3957910.1"/>
    <property type="molecule type" value="Genomic_DNA"/>
</dbReference>
<keyword evidence="2" id="KW-1185">Reference proteome</keyword>
<reference evidence="1" key="1">
    <citation type="submission" date="2024-12" db="EMBL/GenBank/DDBJ databases">
        <title>Comparative genomics and development of molecular markers within Purpureocillium lilacinum and among Purpureocillium species.</title>
        <authorList>
            <person name="Yeh Z.-Y."/>
            <person name="Ni N.-T."/>
            <person name="Lo P.-H."/>
            <person name="Mushyakhwo K."/>
            <person name="Lin C.-F."/>
            <person name="Nai Y.-S."/>
        </authorList>
    </citation>
    <scope>NUCLEOTIDE SEQUENCE</scope>
    <source>
        <strain evidence="1">NCHU-NPUST-175</strain>
    </source>
</reference>
<accession>A0ACC4DNG3</accession>
<comment type="caution">
    <text evidence="1">The sequence shown here is derived from an EMBL/GenBank/DDBJ whole genome shotgun (WGS) entry which is preliminary data.</text>
</comment>
<proteinExistence type="predicted"/>
<evidence type="ECO:0000313" key="1">
    <source>
        <dbReference type="EMBL" id="KAL3957910.1"/>
    </source>
</evidence>
<gene>
    <name evidence="1" type="ORF">ACCO45_008488</name>
</gene>
<protein>
    <submittedName>
        <fullName evidence="1">Uncharacterized protein</fullName>
    </submittedName>
</protein>
<name>A0ACC4DNG3_PURLI</name>
<dbReference type="Proteomes" id="UP001638806">
    <property type="component" value="Unassembled WGS sequence"/>
</dbReference>
<organism evidence="1 2">
    <name type="scientific">Purpureocillium lilacinum</name>
    <name type="common">Paecilomyces lilacinus</name>
    <dbReference type="NCBI Taxonomy" id="33203"/>
    <lineage>
        <taxon>Eukaryota</taxon>
        <taxon>Fungi</taxon>
        <taxon>Dikarya</taxon>
        <taxon>Ascomycota</taxon>
        <taxon>Pezizomycotina</taxon>
        <taxon>Sordariomycetes</taxon>
        <taxon>Hypocreomycetidae</taxon>
        <taxon>Hypocreales</taxon>
        <taxon>Ophiocordycipitaceae</taxon>
        <taxon>Purpureocillium</taxon>
    </lineage>
</organism>
<evidence type="ECO:0000313" key="2">
    <source>
        <dbReference type="Proteomes" id="UP001638806"/>
    </source>
</evidence>
<sequence>MRTTSQPSSHDQVLSVARSGSTTPGPDTCGWISGNRDHPLTCNPGQVCGVDKFNSIIGCCWTSGGECPVSTRCLDVKDPQFNGSTSDLDMICFGEVTPYCKTNVMADDPSLGGYSLFICAADRVTQTVLRYTTPDAHPTTSSSSSSSVTATSTTMGSSSHNPPPSSVSTMPTTPSSTRHAVMSPQSSSQYPTTTPAAPQQPSTPAWGIAGTVLGGVGGALVLLAAGYFIHRKWRNRRFRVKLQRLNDPEPSREGEHHEGDHRCILV</sequence>